<evidence type="ECO:0000256" key="1">
    <source>
        <dbReference type="ARBA" id="ARBA00004496"/>
    </source>
</evidence>
<keyword evidence="3" id="KW-0963">Cytoplasm</keyword>
<feature type="domain" description="NAA35-like N-terminal" evidence="4">
    <location>
        <begin position="82"/>
        <end position="242"/>
    </location>
</feature>
<dbReference type="Pfam" id="PF04112">
    <property type="entry name" value="Mak10"/>
    <property type="match status" value="1"/>
</dbReference>
<dbReference type="Proteomes" id="UP000481288">
    <property type="component" value="Unassembled WGS sequence"/>
</dbReference>
<accession>A0A7D8YZ60</accession>
<organism evidence="6 7">
    <name type="scientific">Lachnellula cervina</name>
    <dbReference type="NCBI Taxonomy" id="1316786"/>
    <lineage>
        <taxon>Eukaryota</taxon>
        <taxon>Fungi</taxon>
        <taxon>Dikarya</taxon>
        <taxon>Ascomycota</taxon>
        <taxon>Pezizomycotina</taxon>
        <taxon>Leotiomycetes</taxon>
        <taxon>Helotiales</taxon>
        <taxon>Lachnaceae</taxon>
        <taxon>Lachnellula</taxon>
    </lineage>
</organism>
<dbReference type="PANTHER" id="PTHR21373:SF0">
    <property type="entry name" value="N-ALPHA-ACETYLTRANSFERASE 35, NATC AUXILIARY SUBUNIT"/>
    <property type="match status" value="1"/>
</dbReference>
<dbReference type="OrthoDB" id="269405at2759"/>
<sequence>MHSNGVTGITSNFDLNDDQINLAPPGFAAYNSEPPPAPKLKSAGIVSLDITEQFINAAKRRLMHVAVCGSRADNLFPELELGELVKDPHFTLFESVGALEIMDPKMDSGYLEPGETMEDDYDFSQPLLPEEIIGIIDQLLCHEMAWHMGHPLAQTVFTGLYIDRILDPCPTSLEQTYFDRSESCEDESLMHQVLRAYCLGLLKTCGYVNQRVKSEHYYEEEDFVTHTFHRSLLENIDHELIIELLEETIERLAVSSEVPQGIKDALDFRLGFRASFLEIVEAADSRTSLEQVKTMWTDFQLLLPGLKSTAKLGKPVPTSFSVKIQRKLASTVPPRPIVQVSQEAAFDQLERLCRDGAVAVEVLKYYDSHSLMTFVSLFQARKPQPSVYIRTLLQHYIFGDMIMLGNMSIRQVLDDDLSTTVLPASKLLDRANDEVEFPNDPRFKMAERMEIFRSRAAGSFLDILRTICQNRCRIRRTLCHTIADWDILQLDAEEIDMQLREFTKETPVRDREISDEPIYAFALSSWAYFYKLRQMEWILQMGFELEVYQPDELATMYYYLQYLAKTRSRHLERIKGFNFRGFNAIRNKKTAGDASHDEYTKALTFVNFSTMEAAATYGLADSLSCLFTVLNRLSLIKPPPRPYSTDQMRYELRMKPFLLIGLPELIPFTDLTNAVSQPSESTLSLLKYAAEAATAAKRGFEVLSKLSAKEAFCQGSHESWIKNVKDCLKACIFTGISVAAVKRAVEGIEKNGSKEVKIKVEIPAMGKGYHDWWVVPKIIPIP</sequence>
<evidence type="ECO:0000313" key="6">
    <source>
        <dbReference type="EMBL" id="TVY55247.1"/>
    </source>
</evidence>
<keyword evidence="7" id="KW-1185">Reference proteome</keyword>
<dbReference type="AlphaFoldDB" id="A0A7D8YZ60"/>
<evidence type="ECO:0000259" key="5">
    <source>
        <dbReference type="Pfam" id="PF25789"/>
    </source>
</evidence>
<dbReference type="EMBL" id="QGMG01000260">
    <property type="protein sequence ID" value="TVY55247.1"/>
    <property type="molecule type" value="Genomic_DNA"/>
</dbReference>
<protein>
    <submittedName>
        <fullName evidence="6">N-alpha-acetyltransferase 35,NatC auxiliary subunit</fullName>
    </submittedName>
</protein>
<dbReference type="InterPro" id="IPR057983">
    <property type="entry name" value="NAA35-like_N"/>
</dbReference>
<comment type="caution">
    <text evidence="6">The sequence shown here is derived from an EMBL/GenBank/DDBJ whole genome shotgun (WGS) entry which is preliminary data.</text>
</comment>
<dbReference type="GO" id="GO:0016740">
    <property type="term" value="F:transferase activity"/>
    <property type="evidence" value="ECO:0007669"/>
    <property type="project" value="UniProtKB-KW"/>
</dbReference>
<evidence type="ECO:0000256" key="3">
    <source>
        <dbReference type="ARBA" id="ARBA00022490"/>
    </source>
</evidence>
<evidence type="ECO:0000256" key="2">
    <source>
        <dbReference type="ARBA" id="ARBA00006289"/>
    </source>
</evidence>
<feature type="domain" description="NAA35-like TPR repeats" evidence="5">
    <location>
        <begin position="359"/>
        <end position="753"/>
    </location>
</feature>
<proteinExistence type="inferred from homology"/>
<gene>
    <name evidence="6" type="primary">naa35</name>
    <name evidence="6" type="ORF">LCER1_G001612</name>
</gene>
<dbReference type="InterPro" id="IPR007244">
    <property type="entry name" value="Naa35_N"/>
</dbReference>
<evidence type="ECO:0000259" key="4">
    <source>
        <dbReference type="Pfam" id="PF04112"/>
    </source>
</evidence>
<comment type="similarity">
    <text evidence="2">Belongs to the MAK10 family.</text>
</comment>
<dbReference type="Pfam" id="PF25789">
    <property type="entry name" value="TPR_NAA35"/>
    <property type="match status" value="1"/>
</dbReference>
<evidence type="ECO:0000313" key="7">
    <source>
        <dbReference type="Proteomes" id="UP000481288"/>
    </source>
</evidence>
<dbReference type="PANTHER" id="PTHR21373">
    <property type="entry name" value="GLUCOSE REPRESSIBLE PROTEIN MAK10"/>
    <property type="match status" value="1"/>
</dbReference>
<dbReference type="GO" id="GO:0031417">
    <property type="term" value="C:NatC complex"/>
    <property type="evidence" value="ECO:0007669"/>
    <property type="project" value="InterPro"/>
</dbReference>
<dbReference type="InterPro" id="IPR057982">
    <property type="entry name" value="TPR_NAA35"/>
</dbReference>
<keyword evidence="6" id="KW-0808">Transferase</keyword>
<name>A0A7D8YZ60_9HELO</name>
<comment type="subcellular location">
    <subcellularLocation>
        <location evidence="1">Cytoplasm</location>
    </subcellularLocation>
</comment>
<reference evidence="6 7" key="1">
    <citation type="submission" date="2018-05" db="EMBL/GenBank/DDBJ databases">
        <title>Whole genome sequencing for identification of molecular markers to develop diagnostic detection tools for the regulated plant pathogen Lachnellula willkommii.</title>
        <authorList>
            <person name="Giroux E."/>
            <person name="Bilodeau G."/>
        </authorList>
    </citation>
    <scope>NUCLEOTIDE SEQUENCE [LARGE SCALE GENOMIC DNA]</scope>
    <source>
        <strain evidence="6 7">CBS 625.97</strain>
    </source>
</reference>